<comment type="subcellular location">
    <subcellularLocation>
        <location evidence="1">Membrane</location>
        <topology evidence="1">Multi-pass membrane protein</topology>
    </subcellularLocation>
</comment>
<dbReference type="Gene3D" id="1.10.8.10">
    <property type="entry name" value="DNA helicase RuvA subunit, C-terminal domain"/>
    <property type="match status" value="1"/>
</dbReference>
<dbReference type="STRING" id="318479.A0A0N4U751"/>
<dbReference type="CDD" id="cd16455">
    <property type="entry name" value="RING-H2_AMFR"/>
    <property type="match status" value="1"/>
</dbReference>
<dbReference type="GO" id="GO:0016020">
    <property type="term" value="C:membrane"/>
    <property type="evidence" value="ECO:0007669"/>
    <property type="project" value="UniProtKB-SubCell"/>
</dbReference>
<evidence type="ECO:0000256" key="9">
    <source>
        <dbReference type="SAM" id="MobiDB-lite"/>
    </source>
</evidence>
<evidence type="ECO:0000256" key="3">
    <source>
        <dbReference type="ARBA" id="ARBA00022723"/>
    </source>
</evidence>
<reference evidence="13 15" key="2">
    <citation type="submission" date="2018-11" db="EMBL/GenBank/DDBJ databases">
        <authorList>
            <consortium name="Pathogen Informatics"/>
        </authorList>
    </citation>
    <scope>NUCLEOTIDE SEQUENCE [LARGE SCALE GENOMIC DNA]</scope>
</reference>
<evidence type="ECO:0000313" key="13">
    <source>
        <dbReference type="EMBL" id="VDN50053.1"/>
    </source>
</evidence>
<feature type="transmembrane region" description="Helical" evidence="10">
    <location>
        <begin position="158"/>
        <end position="181"/>
    </location>
</feature>
<dbReference type="GO" id="GO:0061630">
    <property type="term" value="F:ubiquitin protein ligase activity"/>
    <property type="evidence" value="ECO:0007669"/>
    <property type="project" value="TreeGrafter"/>
</dbReference>
<dbReference type="Proteomes" id="UP000038040">
    <property type="component" value="Unplaced"/>
</dbReference>
<dbReference type="OrthoDB" id="3824970at2759"/>
<accession>A0A0N4U751</accession>
<keyword evidence="7 10" id="KW-0472">Membrane</keyword>
<dbReference type="InterPro" id="IPR001841">
    <property type="entry name" value="Znf_RING"/>
</dbReference>
<evidence type="ECO:0000313" key="15">
    <source>
        <dbReference type="Proteomes" id="UP000274756"/>
    </source>
</evidence>
<dbReference type="PROSITE" id="PS51140">
    <property type="entry name" value="CUE"/>
    <property type="match status" value="1"/>
</dbReference>
<evidence type="ECO:0000256" key="10">
    <source>
        <dbReference type="SAM" id="Phobius"/>
    </source>
</evidence>
<organism evidence="14 16">
    <name type="scientific">Dracunculus medinensis</name>
    <name type="common">Guinea worm</name>
    <dbReference type="NCBI Taxonomy" id="318479"/>
    <lineage>
        <taxon>Eukaryota</taxon>
        <taxon>Metazoa</taxon>
        <taxon>Ecdysozoa</taxon>
        <taxon>Nematoda</taxon>
        <taxon>Chromadorea</taxon>
        <taxon>Rhabditida</taxon>
        <taxon>Spirurina</taxon>
        <taxon>Dracunculoidea</taxon>
        <taxon>Dracunculidae</taxon>
        <taxon>Dracunculus</taxon>
    </lineage>
</organism>
<feature type="domain" description="CUE" evidence="12">
    <location>
        <begin position="413"/>
        <end position="455"/>
    </location>
</feature>
<evidence type="ECO:0000256" key="4">
    <source>
        <dbReference type="ARBA" id="ARBA00022771"/>
    </source>
</evidence>
<dbReference type="GO" id="GO:0000151">
    <property type="term" value="C:ubiquitin ligase complex"/>
    <property type="evidence" value="ECO:0007669"/>
    <property type="project" value="TreeGrafter"/>
</dbReference>
<keyword evidence="6 10" id="KW-1133">Transmembrane helix</keyword>
<keyword evidence="2 10" id="KW-0812">Transmembrane</keyword>
<name>A0A0N4U751_DRAME</name>
<dbReference type="GO" id="GO:0006511">
    <property type="term" value="P:ubiquitin-dependent protein catabolic process"/>
    <property type="evidence" value="ECO:0007669"/>
    <property type="project" value="TreeGrafter"/>
</dbReference>
<dbReference type="GO" id="GO:0030968">
    <property type="term" value="P:endoplasmic reticulum unfolded protein response"/>
    <property type="evidence" value="ECO:0007669"/>
    <property type="project" value="TreeGrafter"/>
</dbReference>
<evidence type="ECO:0000256" key="8">
    <source>
        <dbReference type="PROSITE-ProRule" id="PRU00175"/>
    </source>
</evidence>
<dbReference type="PROSITE" id="PS50089">
    <property type="entry name" value="ZF_RING_2"/>
    <property type="match status" value="1"/>
</dbReference>
<evidence type="ECO:0000259" key="12">
    <source>
        <dbReference type="PROSITE" id="PS51140"/>
    </source>
</evidence>
<proteinExistence type="predicted"/>
<dbReference type="PANTHER" id="PTHR15067:SF5">
    <property type="entry name" value="E3 UBIQUITIN-PROTEIN LIGASE AMFR"/>
    <property type="match status" value="1"/>
</dbReference>
<feature type="transmembrane region" description="Helical" evidence="10">
    <location>
        <begin position="95"/>
        <end position="115"/>
    </location>
</feature>
<dbReference type="EMBL" id="UYYG01000001">
    <property type="protein sequence ID" value="VDN50053.1"/>
    <property type="molecule type" value="Genomic_DNA"/>
</dbReference>
<dbReference type="AlphaFoldDB" id="A0A0N4U751"/>
<keyword evidence="4 8" id="KW-0863">Zinc-finger</keyword>
<feature type="region of interest" description="Disordered" evidence="9">
    <location>
        <begin position="467"/>
        <end position="487"/>
    </location>
</feature>
<evidence type="ECO:0000256" key="7">
    <source>
        <dbReference type="ARBA" id="ARBA00023136"/>
    </source>
</evidence>
<dbReference type="Pfam" id="PF02845">
    <property type="entry name" value="CUE"/>
    <property type="match status" value="1"/>
</dbReference>
<evidence type="ECO:0000256" key="5">
    <source>
        <dbReference type="ARBA" id="ARBA00022833"/>
    </source>
</evidence>
<dbReference type="InterPro" id="IPR013083">
    <property type="entry name" value="Znf_RING/FYVE/PHD"/>
</dbReference>
<gene>
    <name evidence="13" type="ORF">DME_LOCUS26</name>
</gene>
<dbReference type="WBParaSite" id="DME_0000279701-mRNA-1">
    <property type="protein sequence ID" value="DME_0000279701-mRNA-1"/>
    <property type="gene ID" value="DME_0000279701"/>
</dbReference>
<evidence type="ECO:0000256" key="2">
    <source>
        <dbReference type="ARBA" id="ARBA00022692"/>
    </source>
</evidence>
<dbReference type="GO" id="GO:0008270">
    <property type="term" value="F:zinc ion binding"/>
    <property type="evidence" value="ECO:0007669"/>
    <property type="project" value="UniProtKB-KW"/>
</dbReference>
<feature type="transmembrane region" description="Helical" evidence="10">
    <location>
        <begin position="216"/>
        <end position="232"/>
    </location>
</feature>
<dbReference type="InterPro" id="IPR003892">
    <property type="entry name" value="CUE"/>
</dbReference>
<evidence type="ECO:0000256" key="6">
    <source>
        <dbReference type="ARBA" id="ARBA00022989"/>
    </source>
</evidence>
<feature type="transmembrane region" description="Helical" evidence="10">
    <location>
        <begin position="252"/>
        <end position="274"/>
    </location>
</feature>
<evidence type="ECO:0000313" key="16">
    <source>
        <dbReference type="WBParaSite" id="DME_0000279701-mRNA-1"/>
    </source>
</evidence>
<dbReference type="Pfam" id="PF13639">
    <property type="entry name" value="zf-RING_2"/>
    <property type="match status" value="1"/>
</dbReference>
<reference evidence="16" key="1">
    <citation type="submission" date="2016-04" db="UniProtKB">
        <authorList>
            <consortium name="WormBaseParasite"/>
        </authorList>
    </citation>
    <scope>IDENTIFICATION</scope>
</reference>
<keyword evidence="5" id="KW-0862">Zinc</keyword>
<evidence type="ECO:0000259" key="11">
    <source>
        <dbReference type="PROSITE" id="PS50089"/>
    </source>
</evidence>
<dbReference type="Gene3D" id="3.30.40.10">
    <property type="entry name" value="Zinc/RING finger domain, C3HC4 (zinc finger)"/>
    <property type="match status" value="1"/>
</dbReference>
<keyword evidence="3" id="KW-0479">Metal-binding</keyword>
<dbReference type="GO" id="GO:0005783">
    <property type="term" value="C:endoplasmic reticulum"/>
    <property type="evidence" value="ECO:0007669"/>
    <property type="project" value="TreeGrafter"/>
</dbReference>
<feature type="compositionally biased region" description="Low complexity" evidence="9">
    <location>
        <begin position="469"/>
        <end position="487"/>
    </location>
</feature>
<sequence>MNTNVFNNGRHPTVNDFVSMERDNDTLLTQIRVIDQLLISSSKLRKIYYSLYHPTMIWVLLNTVCAIFALIGKIATFVTFGSLNQQECTMIRDRLLNFLLYKTVFLFGVLTSVILEEIIVWILWFTLVATVALLQMIMMHKLKYLTSSFPSRSVQLRILALSVTLLLISIGLIIFTLYSFFFLPFSYFLFIFADALKLSIRSSYIIFKCALLFEEIFYLFSSFNAITISYYLDLVHDLLADTVDLFHYAHMLIYSQIVLSMACIILTMQIRYFYKSITSRIDRHVKYKKITAHIRSNYPEANFADSNDMEDCAICWERIQIARQLPCNHFFHEWCLRNWLEQDSSCPTCRFALSSAENIQGSQPLAAAIPQPFNHIFHFDGTRYARWLPSFSVELSHNVGFQENRLIELDNSQIDFMAEQVHEMFPQIDIGTIRDDIQQTGSAQATIENILMGRLLDRNASSYGRYGDGTDSSTIDDSSSSTNSSADFSAVPRIVNETSVASSGSRFSGQPKERHHILSHRKSVLIEENRRKYIASERGIDLRNT</sequence>
<dbReference type="SMART" id="SM00546">
    <property type="entry name" value="CUE"/>
    <property type="match status" value="1"/>
</dbReference>
<feature type="transmembrane region" description="Helical" evidence="10">
    <location>
        <begin position="121"/>
        <end position="138"/>
    </location>
</feature>
<dbReference type="CDD" id="cd14421">
    <property type="entry name" value="CUE_AMFR"/>
    <property type="match status" value="1"/>
</dbReference>
<dbReference type="SMART" id="SM00184">
    <property type="entry name" value="RING"/>
    <property type="match status" value="1"/>
</dbReference>
<dbReference type="GO" id="GO:0005829">
    <property type="term" value="C:cytosol"/>
    <property type="evidence" value="ECO:0007669"/>
    <property type="project" value="TreeGrafter"/>
</dbReference>
<feature type="transmembrane region" description="Helical" evidence="10">
    <location>
        <begin position="56"/>
        <end position="83"/>
    </location>
</feature>
<protein>
    <submittedName>
        <fullName evidence="16">RING-type domain-containing protein</fullName>
    </submittedName>
</protein>
<dbReference type="SUPFAM" id="SSF57850">
    <property type="entry name" value="RING/U-box"/>
    <property type="match status" value="1"/>
</dbReference>
<feature type="domain" description="RING-type" evidence="11">
    <location>
        <begin position="312"/>
        <end position="350"/>
    </location>
</feature>
<dbReference type="PANTHER" id="PTHR15067">
    <property type="entry name" value="E3 UBIQUITIN-PROTEIN LIGASE RNF8"/>
    <property type="match status" value="1"/>
</dbReference>
<dbReference type="GO" id="GO:0043130">
    <property type="term" value="F:ubiquitin binding"/>
    <property type="evidence" value="ECO:0007669"/>
    <property type="project" value="InterPro"/>
</dbReference>
<dbReference type="Proteomes" id="UP000274756">
    <property type="component" value="Unassembled WGS sequence"/>
</dbReference>
<keyword evidence="15" id="KW-1185">Reference proteome</keyword>
<dbReference type="GO" id="GO:0070936">
    <property type="term" value="P:protein K48-linked ubiquitination"/>
    <property type="evidence" value="ECO:0007669"/>
    <property type="project" value="TreeGrafter"/>
</dbReference>
<evidence type="ECO:0000256" key="1">
    <source>
        <dbReference type="ARBA" id="ARBA00004141"/>
    </source>
</evidence>
<evidence type="ECO:0000313" key="14">
    <source>
        <dbReference type="Proteomes" id="UP000038040"/>
    </source>
</evidence>